<sequence length="256" mass="27670">MYREGHYRHVRHLGDAVMTGDGASGYDRRSRQLHLPIQAGGGEDEQGGAVGSARSPDSVTLRSWAVQAPRIGGRSYQGVCIIARVRHVAYQQQSTTFRRTSGILGLTYDGKGFVTGGGGSIDTTHRGVVSVVLEDEDGRHCTQELPAELSALPDSVIRLDQINGRVVAATNISGRQDRLLLLGPSGFIGRATFSKVHGVLIVATIMSAGQILSPHPLAGLAMTGACATMPLLRFRRIQMLRRQRAELKRYMVEVLS</sequence>
<feature type="transmembrane region" description="Helical" evidence="1">
    <location>
        <begin position="192"/>
        <end position="211"/>
    </location>
</feature>
<accession>A0ABP7CRZ4</accession>
<dbReference type="Proteomes" id="UP001500523">
    <property type="component" value="Unassembled WGS sequence"/>
</dbReference>
<name>A0ABP7CRZ4_9SPHN</name>
<organism evidence="2 3">
    <name type="scientific">Sphingomonas cynarae</name>
    <dbReference type="NCBI Taxonomy" id="930197"/>
    <lineage>
        <taxon>Bacteria</taxon>
        <taxon>Pseudomonadati</taxon>
        <taxon>Pseudomonadota</taxon>
        <taxon>Alphaproteobacteria</taxon>
        <taxon>Sphingomonadales</taxon>
        <taxon>Sphingomonadaceae</taxon>
        <taxon>Sphingomonas</taxon>
    </lineage>
</organism>
<feature type="transmembrane region" description="Helical" evidence="1">
    <location>
        <begin position="217"/>
        <end position="234"/>
    </location>
</feature>
<reference evidence="3" key="1">
    <citation type="journal article" date="2019" name="Int. J. Syst. Evol. Microbiol.">
        <title>The Global Catalogue of Microorganisms (GCM) 10K type strain sequencing project: providing services to taxonomists for standard genome sequencing and annotation.</title>
        <authorList>
            <consortium name="The Broad Institute Genomics Platform"/>
            <consortium name="The Broad Institute Genome Sequencing Center for Infectious Disease"/>
            <person name="Wu L."/>
            <person name="Ma J."/>
        </authorList>
    </citation>
    <scope>NUCLEOTIDE SEQUENCE [LARGE SCALE GENOMIC DNA]</scope>
    <source>
        <strain evidence="3">JCM 17498</strain>
    </source>
</reference>
<gene>
    <name evidence="2" type="ORF">GCM10022268_00630</name>
</gene>
<comment type="caution">
    <text evidence="2">The sequence shown here is derived from an EMBL/GenBank/DDBJ whole genome shotgun (WGS) entry which is preliminary data.</text>
</comment>
<keyword evidence="1" id="KW-0472">Membrane</keyword>
<dbReference type="EMBL" id="BAABBF010000001">
    <property type="protein sequence ID" value="GAA3693588.1"/>
    <property type="molecule type" value="Genomic_DNA"/>
</dbReference>
<proteinExistence type="predicted"/>
<evidence type="ECO:0000313" key="2">
    <source>
        <dbReference type="EMBL" id="GAA3693588.1"/>
    </source>
</evidence>
<keyword evidence="1" id="KW-0812">Transmembrane</keyword>
<keyword evidence="3" id="KW-1185">Reference proteome</keyword>
<evidence type="ECO:0000313" key="3">
    <source>
        <dbReference type="Proteomes" id="UP001500523"/>
    </source>
</evidence>
<keyword evidence="1" id="KW-1133">Transmembrane helix</keyword>
<protein>
    <submittedName>
        <fullName evidence="2">Uncharacterized protein</fullName>
    </submittedName>
</protein>
<evidence type="ECO:0000256" key="1">
    <source>
        <dbReference type="SAM" id="Phobius"/>
    </source>
</evidence>